<dbReference type="Proteomes" id="UP000184932">
    <property type="component" value="Unassembled WGS sequence"/>
</dbReference>
<dbReference type="AlphaFoldDB" id="A0A1N6E625"/>
<keyword evidence="3" id="KW-1185">Reference proteome</keyword>
<dbReference type="OrthoDB" id="8283038at2"/>
<gene>
    <name evidence="2" type="ORF">SAMN05444002_0375</name>
</gene>
<feature type="region of interest" description="Disordered" evidence="1">
    <location>
        <begin position="245"/>
        <end position="280"/>
    </location>
</feature>
<evidence type="ECO:0000256" key="1">
    <source>
        <dbReference type="SAM" id="MobiDB-lite"/>
    </source>
</evidence>
<proteinExistence type="predicted"/>
<sequence length="660" mass="70111">MLLDEKSEIIAHFIGLFQLGSEAARMREEFEEFQALKNADPEFGSLLNITINLFSDYELGAFTPDIQGPLYFPVLPGVPGLPYLPFAGPAAEHLWPVLPGELAELPIYWSPPGYLLAKLQFLIPPPSSVATITVQYNFLRDYDYASTSDAEMSFVDPVAFEVPLSSLQATATALQPFSAPVMPEDEAAIAESGREVSEDIRALESEGGPGAADGAVTFVAFGEATATPTLNGLAVEEMPKLSDYSDTFAEPEPEPEEEVPESPFEDNRDEAEEDDHPEGQHVTMGENLLINQANVVMNWLDAPVFVVMGDVVVANAISQINVWNDFDKVSGVSSLTEAGSTRSVNASSIEHVANPVSVGEGAYGPGQAIVTRIEGNVINYNHIQQFNFAAEGDVLSLLFNASETFIQTGGNTLFNIADILELGFGYDLIVIGGNMIDVTLLTQMNVLLDADSAEIEGEFGGTMDTSGNLLLNYAAITEVGVDTTVAITEAYSKAANKVIEGGEPGGDILGDPAYLGTPVLRVLYIEGDYLDVQVIEQVNVLGDVDQVALAAETLLSAEGADVTVLTGGNELVNIASVTDHGVDSTVYTGGEAYSDAMLYQAEFISNDDPFALASSDNLASEAVLFLADDMLSDTSDGPGAGLGQLVPEEAPVDVMQTLVA</sequence>
<protein>
    <submittedName>
        <fullName evidence="2">Uncharacterized protein</fullName>
    </submittedName>
</protein>
<reference evidence="3" key="1">
    <citation type="submission" date="2016-11" db="EMBL/GenBank/DDBJ databases">
        <authorList>
            <person name="Varghese N."/>
            <person name="Submissions S."/>
        </authorList>
    </citation>
    <scope>NUCLEOTIDE SEQUENCE [LARGE SCALE GENOMIC DNA]</scope>
    <source>
        <strain evidence="3">DSM 29440</strain>
    </source>
</reference>
<name>A0A1N6E625_9RHOB</name>
<dbReference type="RefSeq" id="WP_074254565.1">
    <property type="nucleotide sequence ID" value="NZ_FSRL01000001.1"/>
</dbReference>
<dbReference type="STRING" id="1217970.SAMN05444002_0375"/>
<feature type="compositionally biased region" description="Acidic residues" evidence="1">
    <location>
        <begin position="249"/>
        <end position="276"/>
    </location>
</feature>
<evidence type="ECO:0000313" key="3">
    <source>
        <dbReference type="Proteomes" id="UP000184932"/>
    </source>
</evidence>
<organism evidence="2 3">
    <name type="scientific">Vannielia litorea</name>
    <dbReference type="NCBI Taxonomy" id="1217970"/>
    <lineage>
        <taxon>Bacteria</taxon>
        <taxon>Pseudomonadati</taxon>
        <taxon>Pseudomonadota</taxon>
        <taxon>Alphaproteobacteria</taxon>
        <taxon>Rhodobacterales</taxon>
        <taxon>Paracoccaceae</taxon>
        <taxon>Vannielia</taxon>
    </lineage>
</organism>
<dbReference type="EMBL" id="FSRL01000001">
    <property type="protein sequence ID" value="SIN78469.1"/>
    <property type="molecule type" value="Genomic_DNA"/>
</dbReference>
<accession>A0A1N6E625</accession>
<evidence type="ECO:0000313" key="2">
    <source>
        <dbReference type="EMBL" id="SIN78469.1"/>
    </source>
</evidence>